<dbReference type="Gene3D" id="3.30.70.330">
    <property type="match status" value="1"/>
</dbReference>
<feature type="compositionally biased region" description="Basic and acidic residues" evidence="5">
    <location>
        <begin position="400"/>
        <end position="429"/>
    </location>
</feature>
<dbReference type="SUPFAM" id="SSF57552">
    <property type="entry name" value="Blood coagulation inhibitor (disintegrin)"/>
    <property type="match status" value="1"/>
</dbReference>
<evidence type="ECO:0000256" key="6">
    <source>
        <dbReference type="SAM" id="Phobius"/>
    </source>
</evidence>
<evidence type="ECO:0000256" key="1">
    <source>
        <dbReference type="ARBA" id="ARBA00001809"/>
    </source>
</evidence>
<dbReference type="InterPro" id="IPR000504">
    <property type="entry name" value="RRM_dom"/>
</dbReference>
<feature type="region of interest" description="Disordered" evidence="5">
    <location>
        <begin position="640"/>
        <end position="683"/>
    </location>
</feature>
<dbReference type="InterPro" id="IPR051489">
    <property type="entry name" value="ADAM_Metalloproteinase"/>
</dbReference>
<dbReference type="GO" id="GO:0007219">
    <property type="term" value="P:Notch signaling pathway"/>
    <property type="evidence" value="ECO:0007669"/>
    <property type="project" value="TreeGrafter"/>
</dbReference>
<feature type="binding site" evidence="4">
    <location>
        <position position="1036"/>
    </location>
    <ligand>
        <name>Zn(2+)</name>
        <dbReference type="ChEBI" id="CHEBI:29105"/>
        <note>catalytic</note>
    </ligand>
</feature>
<dbReference type="Pfam" id="PF21299">
    <property type="entry name" value="ADAM10_Cys-rich"/>
    <property type="match status" value="1"/>
</dbReference>
<dbReference type="Proteomes" id="UP000031443">
    <property type="component" value="Unassembled WGS sequence"/>
</dbReference>
<evidence type="ECO:0000259" key="8">
    <source>
        <dbReference type="PROSITE" id="PS50215"/>
    </source>
</evidence>
<evidence type="ECO:0000256" key="2">
    <source>
        <dbReference type="ARBA" id="ARBA00012332"/>
    </source>
</evidence>
<dbReference type="Gene3D" id="4.10.70.10">
    <property type="entry name" value="Disintegrin domain"/>
    <property type="match status" value="1"/>
</dbReference>
<protein>
    <recommendedName>
        <fullName evidence="2">ADAM10 endopeptidase</fullName>
        <ecNumber evidence="2">3.4.24.81</ecNumber>
    </recommendedName>
</protein>
<dbReference type="Gene3D" id="3.40.390.10">
    <property type="entry name" value="Collagenase (Catalytic Domain)"/>
    <property type="match status" value="1"/>
</dbReference>
<feature type="domain" description="Peptidase M12B" evidence="8">
    <location>
        <begin position="879"/>
        <end position="1105"/>
    </location>
</feature>
<dbReference type="Pfam" id="PF00076">
    <property type="entry name" value="RRM_1"/>
    <property type="match status" value="1"/>
</dbReference>
<dbReference type="InterPro" id="IPR049038">
    <property type="entry name" value="ADAM10_Cys-rich"/>
</dbReference>
<feature type="compositionally biased region" description="Basic and acidic residues" evidence="5">
    <location>
        <begin position="445"/>
        <end position="457"/>
    </location>
</feature>
<dbReference type="InterPro" id="IPR036436">
    <property type="entry name" value="Disintegrin_dom_sf"/>
</dbReference>
<feature type="compositionally biased region" description="Low complexity" evidence="5">
    <location>
        <begin position="272"/>
        <end position="282"/>
    </location>
</feature>
<proteinExistence type="predicted"/>
<dbReference type="PANTHER" id="PTHR45702">
    <property type="entry name" value="ADAM10/ADAM17 METALLOPEPTIDASE FAMILY MEMBER"/>
    <property type="match status" value="1"/>
</dbReference>
<comment type="caution">
    <text evidence="4">Lacks conserved residue(s) required for the propagation of feature annotation.</text>
</comment>
<feature type="region of interest" description="Disordered" evidence="5">
    <location>
        <begin position="1"/>
        <end position="27"/>
    </location>
</feature>
<reference evidence="10" key="1">
    <citation type="journal article" date="2013" name="Nat. Genet.">
        <title>The draft genomes of soft-shell turtle and green sea turtle yield insights into the development and evolution of the turtle-specific body plan.</title>
        <authorList>
            <person name="Wang Z."/>
            <person name="Pascual-Anaya J."/>
            <person name="Zadissa A."/>
            <person name="Li W."/>
            <person name="Niimura Y."/>
            <person name="Huang Z."/>
            <person name="Li C."/>
            <person name="White S."/>
            <person name="Xiong Z."/>
            <person name="Fang D."/>
            <person name="Wang B."/>
            <person name="Ming Y."/>
            <person name="Chen Y."/>
            <person name="Zheng Y."/>
            <person name="Kuraku S."/>
            <person name="Pignatelli M."/>
            <person name="Herrero J."/>
            <person name="Beal K."/>
            <person name="Nozawa M."/>
            <person name="Li Q."/>
            <person name="Wang J."/>
            <person name="Zhang H."/>
            <person name="Yu L."/>
            <person name="Shigenobu S."/>
            <person name="Wang J."/>
            <person name="Liu J."/>
            <person name="Flicek P."/>
            <person name="Searle S."/>
            <person name="Wang J."/>
            <person name="Kuratani S."/>
            <person name="Yin Y."/>
            <person name="Aken B."/>
            <person name="Zhang G."/>
            <person name="Irie N."/>
        </authorList>
    </citation>
    <scope>NUCLEOTIDE SEQUENCE [LARGE SCALE GENOMIC DNA]</scope>
</reference>
<sequence length="1353" mass="153379">MLFSGRKPEEGIEDNGLEENSRDEQEDIEASLDNLQDIDMMDISVLDEAEIDNGSAVDCGDDYNADNILDSLSDSKDNIDAEMKELPDQLTENEEDCEEIGNNLDAASSDLNIMKKIEESPLEPENEKILEILGETCKSEPLKEEISEAEQPYAQEASNAVAGKKLAEEEDALAASQSEEDALDLDSKSAQDLSRKEAKHLVVAKGETSEQTIDEEKMDSESLVVENISDQSSKPSEGLEASSGETADKDAGLETKDSKEDAKKTEDKAISEESSATKESSTNEGGDQKKSPEEDRATKTVSKDEKGRTSSSSGRNFWVVGAKVVTNARSPGSRCYGFVTMSTAEEATKCITHLHKTELHGKIISVEKAKNEPAGKKPTEKKESEVKKETVVSERSGSVKNDEKTDQQDDAKKAEGKDEKEEKDKDELKSGSSDQLKTTKSGSKGAERIVVMDKSKGEPVISVKTSTTSKERSLKSQDRKSESKERQGIVPFDKIKAQRKIREAEQRRTRERRERQQHLQTIREREERDRLEIARERLQIERERLERERMERERLERERMHIEHERRREQDRIQREREELRRQHEQLRYEQERRSALRRPYDIDGRRDDSYWPEAKRMAMDDRYHSDFSRQDRFHDYDHRDRGRYQDHSMDSDGRDWGDHGRKFEGHKDRSWQGSADGGMMGRDHERWQVNSVEYLRSFVKYREKVAYDRAALESMHQRAKRATEEHDKIIQLEFQAYQRTFKLRLSRDTSAFARDFEVTGKATSEPADVSFIYSGVLQDEPGSFCHGAIIHGLFEGFIRTKNGTYYVEAPGASVSNATSPGHALIHHESDIDYSILEDPDSASLTRRTHQVLQNFQQELKLKGETLERRRRSLDYSRTSCLLYLQADYLFYQRFGTIEAVIAQIASYIKAVNAIYEGANFDGIRHIDFKVKTLDIIQENDPSGSMESPFIGPEMLLMLHSKSNWNSYCLSYLLTDRDYSGVLGIAFNGQAGDLGGICSKHRKFRDKEVSLNTGLITVQKYGQYLPPRILHITLAHELGHSLGAPHDESKECARFSFDTTHGNYLMFSYATDGWQYNNDKFSPCSREYIGNILRAKKDRCFVETDRPICGNQIVDPGEECDVGNDDSDPCCYAAQEPEGIRCRLKPGVQCSSSQGLCCSHECVYKLQGELCHEETDCTFESTCSGRTAECTAPPPKANYTPCSMGTRICLNGLCLGSLCVKYGLEQCDCVSTSRQEKCHVCCQQPGQVDTCASTSSALLEHYFNGTHIPLTPGTPCRDRMGYCDKFHVCRLVDEDGPIARVKNSILDFIELQDISDWMKTRWWAVLLMILTLAAVMAGTVFLFGRTLESEKGE</sequence>
<feature type="compositionally biased region" description="Basic and acidic residues" evidence="5">
    <location>
        <begin position="185"/>
        <end position="200"/>
    </location>
</feature>
<accession>M7B7G1</accession>
<dbReference type="EMBL" id="KB603100">
    <property type="protein sequence ID" value="EMP24207.1"/>
    <property type="molecule type" value="Genomic_DNA"/>
</dbReference>
<keyword evidence="4" id="KW-0479">Metal-binding</keyword>
<dbReference type="InterPro" id="IPR001762">
    <property type="entry name" value="Disintegrin_dom"/>
</dbReference>
<feature type="compositionally biased region" description="Basic and acidic residues" evidence="5">
    <location>
        <begin position="1"/>
        <end position="10"/>
    </location>
</feature>
<feature type="compositionally biased region" description="Acidic residues" evidence="5">
    <location>
        <begin position="168"/>
        <end position="184"/>
    </location>
</feature>
<evidence type="ECO:0000259" key="7">
    <source>
        <dbReference type="PROSITE" id="PS50214"/>
    </source>
</evidence>
<dbReference type="SMART" id="SM00050">
    <property type="entry name" value="DISIN"/>
    <property type="match status" value="1"/>
</dbReference>
<evidence type="ECO:0000256" key="3">
    <source>
        <dbReference type="ARBA" id="ARBA00022685"/>
    </source>
</evidence>
<feature type="active site" evidence="4">
    <location>
        <position position="1037"/>
    </location>
</feature>
<feature type="compositionally biased region" description="Basic and acidic residues" evidence="5">
    <location>
        <begin position="469"/>
        <end position="525"/>
    </location>
</feature>
<dbReference type="Pfam" id="PF00200">
    <property type="entry name" value="Disintegrin"/>
    <property type="match status" value="1"/>
</dbReference>
<dbReference type="GO" id="GO:0006509">
    <property type="term" value="P:membrane protein ectodomain proteolysis"/>
    <property type="evidence" value="ECO:0007669"/>
    <property type="project" value="TreeGrafter"/>
</dbReference>
<dbReference type="Pfam" id="PF13574">
    <property type="entry name" value="Reprolysin_2"/>
    <property type="match status" value="1"/>
</dbReference>
<feature type="compositionally biased region" description="Basic and acidic residues" evidence="5">
    <location>
        <begin position="246"/>
        <end position="271"/>
    </location>
</feature>
<keyword evidence="6" id="KW-0812">Transmembrane</keyword>
<dbReference type="GO" id="GO:0046872">
    <property type="term" value="F:metal ion binding"/>
    <property type="evidence" value="ECO:0007669"/>
    <property type="project" value="UniProtKB-KW"/>
</dbReference>
<dbReference type="SUPFAM" id="SSF55486">
    <property type="entry name" value="Metalloproteases ('zincins'), catalytic domain"/>
    <property type="match status" value="1"/>
</dbReference>
<gene>
    <name evidence="9" type="ORF">UY3_18844</name>
</gene>
<evidence type="ECO:0000256" key="4">
    <source>
        <dbReference type="PROSITE-ProRule" id="PRU00276"/>
    </source>
</evidence>
<dbReference type="eggNOG" id="KOG3658">
    <property type="taxonomic scope" value="Eukaryota"/>
</dbReference>
<organism evidence="9 10">
    <name type="scientific">Chelonia mydas</name>
    <name type="common">Green sea-turtle</name>
    <name type="synonym">Chelonia agassizi</name>
    <dbReference type="NCBI Taxonomy" id="8469"/>
    <lineage>
        <taxon>Eukaryota</taxon>
        <taxon>Metazoa</taxon>
        <taxon>Chordata</taxon>
        <taxon>Craniata</taxon>
        <taxon>Vertebrata</taxon>
        <taxon>Euteleostomi</taxon>
        <taxon>Archelosauria</taxon>
        <taxon>Testudinata</taxon>
        <taxon>Testudines</taxon>
        <taxon>Cryptodira</taxon>
        <taxon>Durocryptodira</taxon>
        <taxon>Americhelydia</taxon>
        <taxon>Chelonioidea</taxon>
        <taxon>Cheloniidae</taxon>
        <taxon>Chelonia</taxon>
    </lineage>
</organism>
<dbReference type="PROSITE" id="PS50214">
    <property type="entry name" value="DISINTEGRIN_2"/>
    <property type="match status" value="1"/>
</dbReference>
<dbReference type="PANTHER" id="PTHR45702:SF1">
    <property type="entry name" value="DISINTEGRIN AND METALLOPROTEINASE DOMAIN-CONTAINING PROTEIN 10 ISOFORM X1"/>
    <property type="match status" value="1"/>
</dbReference>
<name>M7B7G1_CHEMY</name>
<keyword evidence="3" id="KW-0165">Cleavage on pair of basic residues</keyword>
<evidence type="ECO:0000313" key="9">
    <source>
        <dbReference type="EMBL" id="EMP24207.1"/>
    </source>
</evidence>
<dbReference type="PROSITE" id="PS50215">
    <property type="entry name" value="ADAM_MEPRO"/>
    <property type="match status" value="1"/>
</dbReference>
<feature type="region of interest" description="Disordered" evidence="5">
    <location>
        <begin position="141"/>
        <end position="317"/>
    </location>
</feature>
<keyword evidence="6" id="KW-1133">Transmembrane helix</keyword>
<feature type="compositionally biased region" description="Basic and acidic residues" evidence="5">
    <location>
        <begin position="640"/>
        <end position="671"/>
    </location>
</feature>
<dbReference type="MEROPS" id="M12.343"/>
<dbReference type="GO" id="GO:0004222">
    <property type="term" value="F:metalloendopeptidase activity"/>
    <property type="evidence" value="ECO:0007669"/>
    <property type="project" value="InterPro"/>
</dbReference>
<dbReference type="InterPro" id="IPR012677">
    <property type="entry name" value="Nucleotide-bd_a/b_plait_sf"/>
</dbReference>
<comment type="catalytic activity">
    <reaction evidence="1">
        <text>Endopeptidase of broad specificity.</text>
        <dbReference type="EC" id="3.4.24.81"/>
    </reaction>
</comment>
<keyword evidence="4" id="KW-0862">Zinc</keyword>
<feature type="compositionally biased region" description="Basic and acidic residues" evidence="5">
    <location>
        <begin position="286"/>
        <end position="308"/>
    </location>
</feature>
<dbReference type="EC" id="3.4.24.81" evidence="2"/>
<feature type="domain" description="Disintegrin" evidence="7">
    <location>
        <begin position="1106"/>
        <end position="1198"/>
    </location>
</feature>
<dbReference type="GO" id="GO:0003723">
    <property type="term" value="F:RNA binding"/>
    <property type="evidence" value="ECO:0007669"/>
    <property type="project" value="InterPro"/>
</dbReference>
<dbReference type="GO" id="GO:0005886">
    <property type="term" value="C:plasma membrane"/>
    <property type="evidence" value="ECO:0007669"/>
    <property type="project" value="TreeGrafter"/>
</dbReference>
<feature type="binding site" evidence="4">
    <location>
        <position position="1046"/>
    </location>
    <ligand>
        <name>Zn(2+)</name>
        <dbReference type="ChEBI" id="CHEBI:29105"/>
        <note>catalytic</note>
    </ligand>
</feature>
<evidence type="ECO:0000256" key="5">
    <source>
        <dbReference type="SAM" id="MobiDB-lite"/>
    </source>
</evidence>
<keyword evidence="10" id="KW-1185">Reference proteome</keyword>
<evidence type="ECO:0000313" key="10">
    <source>
        <dbReference type="Proteomes" id="UP000031443"/>
    </source>
</evidence>
<dbReference type="InterPro" id="IPR035979">
    <property type="entry name" value="RBD_domain_sf"/>
</dbReference>
<dbReference type="InterPro" id="IPR001590">
    <property type="entry name" value="Peptidase_M12B"/>
</dbReference>
<dbReference type="SUPFAM" id="SSF54928">
    <property type="entry name" value="RNA-binding domain, RBD"/>
    <property type="match status" value="1"/>
</dbReference>
<dbReference type="InterPro" id="IPR024079">
    <property type="entry name" value="MetalloPept_cat_dom_sf"/>
</dbReference>
<feature type="region of interest" description="Disordered" evidence="5">
    <location>
        <begin position="362"/>
        <end position="525"/>
    </location>
</feature>
<feature type="transmembrane region" description="Helical" evidence="6">
    <location>
        <begin position="1322"/>
        <end position="1343"/>
    </location>
</feature>
<keyword evidence="6" id="KW-0472">Membrane</keyword>
<feature type="binding site" evidence="4">
    <location>
        <position position="1040"/>
    </location>
    <ligand>
        <name>Zn(2+)</name>
        <dbReference type="ChEBI" id="CHEBI:29105"/>
        <note>catalytic</note>
    </ligand>
</feature>
<feature type="compositionally biased region" description="Basic and acidic residues" evidence="5">
    <location>
        <begin position="362"/>
        <end position="392"/>
    </location>
</feature>